<feature type="region of interest" description="Disordered" evidence="1">
    <location>
        <begin position="647"/>
        <end position="679"/>
    </location>
</feature>
<dbReference type="PANTHER" id="PTHR33075:SF10">
    <property type="entry name" value="DUF4283 DOMAIN-CONTAINING PROTEIN"/>
    <property type="match status" value="1"/>
</dbReference>
<organism evidence="3 4">
    <name type="scientific">Lolium multiflorum</name>
    <name type="common">Italian ryegrass</name>
    <name type="synonym">Lolium perenne subsp. multiflorum</name>
    <dbReference type="NCBI Taxonomy" id="4521"/>
    <lineage>
        <taxon>Eukaryota</taxon>
        <taxon>Viridiplantae</taxon>
        <taxon>Streptophyta</taxon>
        <taxon>Embryophyta</taxon>
        <taxon>Tracheophyta</taxon>
        <taxon>Spermatophyta</taxon>
        <taxon>Magnoliopsida</taxon>
        <taxon>Liliopsida</taxon>
        <taxon>Poales</taxon>
        <taxon>Poaceae</taxon>
        <taxon>BOP clade</taxon>
        <taxon>Pooideae</taxon>
        <taxon>Poodae</taxon>
        <taxon>Poeae</taxon>
        <taxon>Poeae Chloroplast Group 2 (Poeae type)</taxon>
        <taxon>Loliodinae</taxon>
        <taxon>Loliinae</taxon>
        <taxon>Lolium</taxon>
    </lineage>
</organism>
<name>A0AAD8WA15_LOLMU</name>
<gene>
    <name evidence="3" type="ORF">QYE76_064217</name>
</gene>
<proteinExistence type="predicted"/>
<protein>
    <recommendedName>
        <fullName evidence="2">DUF7597 domain-containing protein</fullName>
    </recommendedName>
</protein>
<feature type="region of interest" description="Disordered" evidence="1">
    <location>
        <begin position="696"/>
        <end position="717"/>
    </location>
</feature>
<accession>A0AAD8WA15</accession>
<evidence type="ECO:0000256" key="1">
    <source>
        <dbReference type="SAM" id="MobiDB-lite"/>
    </source>
</evidence>
<dbReference type="EMBL" id="JAUUTY010000004">
    <property type="protein sequence ID" value="KAK1646412.1"/>
    <property type="molecule type" value="Genomic_DNA"/>
</dbReference>
<dbReference type="Pfam" id="PF24530">
    <property type="entry name" value="DUF7597"/>
    <property type="match status" value="1"/>
</dbReference>
<dbReference type="AlphaFoldDB" id="A0AAD8WA15"/>
<dbReference type="PANTHER" id="PTHR33075">
    <property type="entry name" value="OS02G0499800 PROTEIN"/>
    <property type="match status" value="1"/>
</dbReference>
<evidence type="ECO:0000259" key="2">
    <source>
        <dbReference type="Pfam" id="PF24530"/>
    </source>
</evidence>
<evidence type="ECO:0000313" key="4">
    <source>
        <dbReference type="Proteomes" id="UP001231189"/>
    </source>
</evidence>
<comment type="caution">
    <text evidence="3">The sequence shown here is derived from an EMBL/GenBank/DDBJ whole genome shotgun (WGS) entry which is preliminary data.</text>
</comment>
<reference evidence="3" key="1">
    <citation type="submission" date="2023-07" db="EMBL/GenBank/DDBJ databases">
        <title>A chromosome-level genome assembly of Lolium multiflorum.</title>
        <authorList>
            <person name="Chen Y."/>
            <person name="Copetti D."/>
            <person name="Kolliker R."/>
            <person name="Studer B."/>
        </authorList>
    </citation>
    <scope>NUCLEOTIDE SEQUENCE</scope>
    <source>
        <strain evidence="3">02402/16</strain>
        <tissue evidence="3">Leaf</tissue>
    </source>
</reference>
<feature type="domain" description="DUF7597" evidence="2">
    <location>
        <begin position="324"/>
        <end position="374"/>
    </location>
</feature>
<feature type="region of interest" description="Disordered" evidence="1">
    <location>
        <begin position="295"/>
        <end position="314"/>
    </location>
</feature>
<evidence type="ECO:0000313" key="3">
    <source>
        <dbReference type="EMBL" id="KAK1646412.1"/>
    </source>
</evidence>
<dbReference type="InterPro" id="IPR056018">
    <property type="entry name" value="DUF7597"/>
</dbReference>
<sequence length="717" mass="79649">MSAPVISSKMVSDDSTLGQLDDDKMDLIGERWAVKYSTILQKKCKSIHSGNILLHVDRRRLVLLDAEGTTVNAKIVPPDFSISMDMSLEFPCHLVNVVEQISCLSATDRSYLEVLRSAKPSPRESRSDDATSIWKVTYSTRKDLDRGRMKSYDGSLKFWSSNGWLVLINARDEPIAVQALRLEPHYKTGSKKVPGDILPDMPGMKVLTPVEVLDDAPCVMPASEPMIPSPSFAMHTAITLGLDFKAGENFAKEVLRKFSTRQAGLGSNKVTANGPTEELVGSYSKTGELALNLPDTLANDKSPRSSSPPPSLVAPTTPMANFEVDPLPWLPWGHQIIDGGPTRLPRTFYYAAQDPPQQHQNYCIATVDPLPPPQGEEFWREQYHTWNSNDPVKDRVLVYASFPSPQLVPRDVVFGKFATIGGVKESWTAPVYILSADFAEVLPADEDPMPLDDHENLPEQVDDLQQQEQESMVVNLSYSSGSSVNMLAMDIPQQQHGNINIQIMHCELSLCFIGPELPPVMQWNRLRSKVLPVMMYKFIAAPLQGSLFAFIDKSVWEKSKMGGNCSVLLQEDEQKTGDGVEMVHSVDVSVSFSTPKKRKARKVATPVVQLSERRFTRSCLKMEGYRPQPMLTIQPKIKKKSRAKLLLVNSSSEKPDDVSDKEEDGSTDHAEPQIPVIPIHVMQRVGTALGIPPAKLTREQLEADPMEAKHKEGSNDK</sequence>
<keyword evidence="4" id="KW-1185">Reference proteome</keyword>
<feature type="compositionally biased region" description="Basic and acidic residues" evidence="1">
    <location>
        <begin position="653"/>
        <end position="671"/>
    </location>
</feature>
<dbReference type="Proteomes" id="UP001231189">
    <property type="component" value="Unassembled WGS sequence"/>
</dbReference>